<feature type="transmembrane region" description="Helical" evidence="2">
    <location>
        <begin position="246"/>
        <end position="270"/>
    </location>
</feature>
<feature type="region of interest" description="Disordered" evidence="1">
    <location>
        <begin position="84"/>
        <end position="119"/>
    </location>
</feature>
<dbReference type="PANTHER" id="PTHR15887:SF1">
    <property type="entry name" value="TRANSMEMBRANE PROTEIN 69"/>
    <property type="match status" value="1"/>
</dbReference>
<evidence type="ECO:0000256" key="2">
    <source>
        <dbReference type="SAM" id="Phobius"/>
    </source>
</evidence>
<dbReference type="InterPro" id="IPR021836">
    <property type="entry name" value="DUF3429"/>
</dbReference>
<sequence>MLRGARPLLSFSTRAIESAKVSKVPIGRKLALEVRPRIPSPSAGRPVVFRAARLQYSTKKSTDPEEEYARKVVGVDPEHDRKVAQEKLQPNPDGVSSESSVRHVLEPRRRQIGKGAEEGQDALKKGLGADIETVKDTFNLSGVPPLSYKLGLAGTLPYLGTSLSTVFLSWNLSTQWPTSSNLLNSIMFSHENAAYYFQLLEHIQLGYGAVIISFLGAIHWGLEYAEKAPHPQRTKFRYGMGVVAPMLAWPTLLLPVEYALIGQFAAFSALYFADAKAATRGWAPPWYGTYRFVLTFVVGSAIFVSLLWRARLLDHGGNEGAAQNISGIKEGDLTREMPEAEWRRLEAEEKERLKKEKEEAERKKKEEEKKKSQEKKGKDGEKSGSKDKKEEGKKDEGKKDDSEGKSKE</sequence>
<dbReference type="AlphaFoldDB" id="A0A6P8BHC7"/>
<gene>
    <name evidence="4" type="ORF">PgNI_00970</name>
</gene>
<keyword evidence="2" id="KW-1133">Transmembrane helix</keyword>
<proteinExistence type="predicted"/>
<feature type="region of interest" description="Disordered" evidence="1">
    <location>
        <begin position="345"/>
        <end position="408"/>
    </location>
</feature>
<dbReference type="RefSeq" id="XP_030986703.1">
    <property type="nucleotide sequence ID" value="XM_031121047.1"/>
</dbReference>
<keyword evidence="2" id="KW-0812">Transmembrane</keyword>
<dbReference type="OrthoDB" id="194289at2759"/>
<name>A0A6P8BHC7_PYRGI</name>
<reference evidence="4" key="1">
    <citation type="journal article" date="2019" name="Mol. Biol. Evol.">
        <title>Blast fungal genomes show frequent chromosomal changes, gene gains and losses, and effector gene turnover.</title>
        <authorList>
            <person name="Gomez Luciano L.B."/>
            <person name="Jason Tsai I."/>
            <person name="Chuma I."/>
            <person name="Tosa Y."/>
            <person name="Chen Y.H."/>
            <person name="Li J.Y."/>
            <person name="Li M.Y."/>
            <person name="Jade Lu M.Y."/>
            <person name="Nakayashiki H."/>
            <person name="Li W.H."/>
        </authorList>
    </citation>
    <scope>NUCLEOTIDE SEQUENCE</scope>
    <source>
        <strain evidence="4">NI907</strain>
    </source>
</reference>
<keyword evidence="2" id="KW-0472">Membrane</keyword>
<reference evidence="4" key="2">
    <citation type="submission" date="2019-10" db="EMBL/GenBank/DDBJ databases">
        <authorList>
            <consortium name="NCBI Genome Project"/>
        </authorList>
    </citation>
    <scope>NUCLEOTIDE SEQUENCE</scope>
    <source>
        <strain evidence="4">NI907</strain>
    </source>
</reference>
<feature type="transmembrane region" description="Helical" evidence="2">
    <location>
        <begin position="290"/>
        <end position="308"/>
    </location>
</feature>
<keyword evidence="3" id="KW-1185">Reference proteome</keyword>
<dbReference type="Proteomes" id="UP000515153">
    <property type="component" value="Unplaced"/>
</dbReference>
<feature type="compositionally biased region" description="Basic and acidic residues" evidence="1">
    <location>
        <begin position="100"/>
        <end position="119"/>
    </location>
</feature>
<dbReference type="Pfam" id="PF11911">
    <property type="entry name" value="DUF3429"/>
    <property type="match status" value="1"/>
</dbReference>
<dbReference type="GeneID" id="41955961"/>
<dbReference type="PANTHER" id="PTHR15887">
    <property type="entry name" value="TRANSMEMBRANE PROTEIN 69"/>
    <property type="match status" value="1"/>
</dbReference>
<organism evidence="3 4">
    <name type="scientific">Pyricularia grisea</name>
    <name type="common">Crabgrass-specific blast fungus</name>
    <name type="synonym">Magnaporthe grisea</name>
    <dbReference type="NCBI Taxonomy" id="148305"/>
    <lineage>
        <taxon>Eukaryota</taxon>
        <taxon>Fungi</taxon>
        <taxon>Dikarya</taxon>
        <taxon>Ascomycota</taxon>
        <taxon>Pezizomycotina</taxon>
        <taxon>Sordariomycetes</taxon>
        <taxon>Sordariomycetidae</taxon>
        <taxon>Magnaporthales</taxon>
        <taxon>Pyriculariaceae</taxon>
        <taxon>Pyricularia</taxon>
    </lineage>
</organism>
<dbReference type="KEGG" id="pgri:PgNI_00970"/>
<reference evidence="4" key="3">
    <citation type="submission" date="2025-08" db="UniProtKB">
        <authorList>
            <consortium name="RefSeq"/>
        </authorList>
    </citation>
    <scope>IDENTIFICATION</scope>
    <source>
        <strain evidence="4">NI907</strain>
    </source>
</reference>
<evidence type="ECO:0000256" key="1">
    <source>
        <dbReference type="SAM" id="MobiDB-lite"/>
    </source>
</evidence>
<evidence type="ECO:0008006" key="5">
    <source>
        <dbReference type="Google" id="ProtNLM"/>
    </source>
</evidence>
<accession>A0A6P8BHC7</accession>
<protein>
    <recommendedName>
        <fullName evidence="5">Mitochondrial inner membrane protein 1 protein</fullName>
    </recommendedName>
</protein>
<evidence type="ECO:0000313" key="4">
    <source>
        <dbReference type="RefSeq" id="XP_030986703.1"/>
    </source>
</evidence>
<evidence type="ECO:0000313" key="3">
    <source>
        <dbReference type="Proteomes" id="UP000515153"/>
    </source>
</evidence>
<feature type="transmembrane region" description="Helical" evidence="2">
    <location>
        <begin position="205"/>
        <end position="225"/>
    </location>
</feature>